<reference evidence="1 2" key="1">
    <citation type="journal article" date="2011" name="J. Bacteriol.">
        <title>Genome Sequence of an Ammonia-Oxidizing Soil Archaeon, "Candidatus Nitrosoarchaeum koreensis" MY1.</title>
        <authorList>
            <person name="Kim B.K."/>
            <person name="Jung M.Y."/>
            <person name="Yu D.S."/>
            <person name="Park S.J."/>
            <person name="Oh T.K."/>
            <person name="Rhee S.K."/>
            <person name="Kim J.F."/>
        </authorList>
    </citation>
    <scope>NUCLEOTIDE SEQUENCE [LARGE SCALE GENOMIC DNA]</scope>
    <source>
        <strain evidence="1 2">MY1</strain>
    </source>
</reference>
<dbReference type="EMBL" id="AFPU01000001">
    <property type="protein sequence ID" value="EGP94727.1"/>
    <property type="molecule type" value="Genomic_DNA"/>
</dbReference>
<protein>
    <submittedName>
        <fullName evidence="1">Uncharacterized protein</fullName>
    </submittedName>
</protein>
<comment type="caution">
    <text evidence="1">The sequence shown here is derived from an EMBL/GenBank/DDBJ whole genome shotgun (WGS) entry which is preliminary data.</text>
</comment>
<accession>F9CVA1</accession>
<evidence type="ECO:0000313" key="1">
    <source>
        <dbReference type="EMBL" id="EGP94727.1"/>
    </source>
</evidence>
<proteinExistence type="predicted"/>
<dbReference type="AlphaFoldDB" id="F9CVA1"/>
<sequence>MHFDIEFLGTSDVQALIVHDAEGGDDLDVGTEFSNVNQFWDTADLVDSDFTFTPVSDTITINTDGLYHVAYTTFVERAAVANRFEFASEILVNDVPKKVCIGSGFARGAQGGNDVLESAAESSCYVDLKSGDTLKLRITKTSDTSNNVALTISNRTSFVAQNMDFRTEKAAYKVTLKETLPINDGTVTADRVSFALLEESLSLNDVIAITIIGASGEFNVFLDESLSLNDDVIARNLVSKALLEESLLINDGTVNSDKYTTKLVFLSGADTAEVGVDIDSTSDVDILWNVQNRTNGFEHTVGTKDIIVPADGVYRVSYGLSITTTGTDRYTAISHVNVNDSNSGSCYDSGFNRGTSSSFDSTVKAECLLDLSEGDTVSIAARRTSTATGMNPQLNAASSWFQIQQITNPNVIILHEATGGDTLSTEGGTLDLTWDTEDRKDTPFEHQSGSSDVKVLFDGLYRVSYSVKHSASGSIRTGTGGAIQIQPEGGSFTNATSGWSSAYLRMASGIDEAALAASTILNLKFKRYHQTCLN</sequence>
<gene>
    <name evidence="1" type="ORF">MY1_1983</name>
</gene>
<organism evidence="1 2">
    <name type="scientific">Nitrosarchaeum koreense MY1</name>
    <dbReference type="NCBI Taxonomy" id="1001994"/>
    <lineage>
        <taxon>Archaea</taxon>
        <taxon>Nitrososphaerota</taxon>
        <taxon>Nitrososphaeria</taxon>
        <taxon>Nitrosopumilales</taxon>
        <taxon>Nitrosopumilaceae</taxon>
        <taxon>Nitrosarchaeum</taxon>
    </lineage>
</organism>
<name>F9CVA1_9ARCH</name>
<dbReference type="Proteomes" id="UP000004440">
    <property type="component" value="Unassembled WGS sequence"/>
</dbReference>
<evidence type="ECO:0000313" key="2">
    <source>
        <dbReference type="Proteomes" id="UP000004440"/>
    </source>
</evidence>
<keyword evidence="2" id="KW-1185">Reference proteome</keyword>
<dbReference type="RefSeq" id="WP_007551774.1">
    <property type="nucleotide sequence ID" value="NZ_AFPU01000001.1"/>
</dbReference>